<keyword evidence="2" id="KW-0812">Transmembrane</keyword>
<dbReference type="EMBL" id="CP012159">
    <property type="protein sequence ID" value="AKT38853.1"/>
    <property type="molecule type" value="Genomic_DNA"/>
</dbReference>
<comment type="similarity">
    <text evidence="1">Belongs to the protein kinase superfamily. ADCK protein kinase family.</text>
</comment>
<sequence>MASRKFKEEWAPTPLRFQADVRARAEKSEFSRPVSGFGGLFVAGWFFLVMAFRVLAIRLWPAFGRGRYDSRENGRYVRRFVERMGGMWVVMARMASLRVDLLGAGLCQELSLTRDRAMPVPMGVLRKVIDEELQKRGATVDQVFDELHERPMNARAFSQFHLGRLKEGGHQVVVRVRPPDAVQRAKTDWAHMQFFLGLFERFGILPHLRWKALMFEVKKATDDQLDFRTEEAEVRRISKILRSRRIYVPRLHRRYTGERLLVSEYIRGVSVEDLDVALRQDREGVALWMQQNGINPPRICRRLFQARLELLFEHNMFYTELLPRNVLLLRRNRIALLTLNTIGTLETTVVRQYQMLCQALVAEDYTKVCDSFLSMGPPLPRKDLSGMRTAVMRSLKVWTSRTYIKSCWYSEKSLSAAMLRLEVCAGLYRLPASWDLTRLHFAEQTLDRTLEILDRGLSCIKELGNYARASQRRAIERAVSMKSMGQMRNLSDLVQVGMQLAENFQFDNDYLRRRVMGFQGSVGRAVQVARRMVTMLMRVAMVVIALEGFLYFKNGDHLAMGQEGGLPGRWLGDLLTQSRWTWVVVLAGVLYIGRYVLGLTRELFKEEIRPVGSR</sequence>
<dbReference type="InterPro" id="IPR011009">
    <property type="entry name" value="Kinase-like_dom_sf"/>
</dbReference>
<organism evidence="5">
    <name type="scientific">Chondromyces crocatus</name>
    <dbReference type="NCBI Taxonomy" id="52"/>
    <lineage>
        <taxon>Bacteria</taxon>
        <taxon>Pseudomonadati</taxon>
        <taxon>Myxococcota</taxon>
        <taxon>Polyangia</taxon>
        <taxon>Polyangiales</taxon>
        <taxon>Polyangiaceae</taxon>
        <taxon>Chondromyces</taxon>
    </lineage>
</organism>
<reference evidence="5" key="1">
    <citation type="submission" date="2009-09" db="EMBL/GenBank/DDBJ databases">
        <title>Isolation and Characterization of the Crocacin Biosynthetic Gene Cluster from Chondromyces crocatus Cmc5.</title>
        <authorList>
            <person name="Rachid S."/>
        </authorList>
    </citation>
    <scope>NUCLEOTIDE SEQUENCE</scope>
    <source>
        <strain evidence="5">Cmc5</strain>
    </source>
</reference>
<dbReference type="PANTHER" id="PTHR10566">
    <property type="entry name" value="CHAPERONE-ACTIVITY OF BC1 COMPLEX CABC1 -RELATED"/>
    <property type="match status" value="1"/>
</dbReference>
<dbReference type="InterPro" id="IPR004147">
    <property type="entry name" value="ABC1_dom"/>
</dbReference>
<keyword evidence="2" id="KW-1133">Transmembrane helix</keyword>
<evidence type="ECO:0000259" key="3">
    <source>
        <dbReference type="Pfam" id="PF03109"/>
    </source>
</evidence>
<proteinExistence type="inferred from homology"/>
<dbReference type="OrthoDB" id="9817136at2"/>
<dbReference type="InterPro" id="IPR050154">
    <property type="entry name" value="UbiB_kinase"/>
</dbReference>
<keyword evidence="2" id="KW-0472">Membrane</keyword>
<dbReference type="AlphaFoldDB" id="G4RJC6"/>
<protein>
    <recommendedName>
        <fullName evidence="3">ABC1 atypical kinase-like domain-containing protein</fullName>
    </recommendedName>
</protein>
<name>G4RJC6_CHOCO</name>
<evidence type="ECO:0000313" key="4">
    <source>
        <dbReference type="EMBL" id="AKT38853.1"/>
    </source>
</evidence>
<accession>G4RJC6</accession>
<evidence type="ECO:0000256" key="1">
    <source>
        <dbReference type="ARBA" id="ARBA00009670"/>
    </source>
</evidence>
<dbReference type="PANTHER" id="PTHR10566:SF113">
    <property type="entry name" value="PROTEIN ACTIVITY OF BC1 COMPLEX KINASE 7, CHLOROPLASTIC"/>
    <property type="match status" value="1"/>
</dbReference>
<dbReference type="SUPFAM" id="SSF56112">
    <property type="entry name" value="Protein kinase-like (PK-like)"/>
    <property type="match status" value="1"/>
</dbReference>
<evidence type="ECO:0000313" key="5">
    <source>
        <dbReference type="EMBL" id="CBD77730.1"/>
    </source>
</evidence>
<feature type="transmembrane region" description="Helical" evidence="2">
    <location>
        <begin position="580"/>
        <end position="597"/>
    </location>
</feature>
<dbReference type="RefSeq" id="WP_082362497.1">
    <property type="nucleotide sequence ID" value="NZ_CP012159.1"/>
</dbReference>
<dbReference type="Proteomes" id="UP000067626">
    <property type="component" value="Chromosome"/>
</dbReference>
<feature type="domain" description="ABC1 atypical kinase-like" evidence="3">
    <location>
        <begin position="114"/>
        <end position="369"/>
    </location>
</feature>
<dbReference type="EMBL" id="FN547928">
    <property type="protein sequence ID" value="CBD77730.1"/>
    <property type="molecule type" value="Genomic_DNA"/>
</dbReference>
<dbReference type="CDD" id="cd05121">
    <property type="entry name" value="ABC1_ADCK3-like"/>
    <property type="match status" value="1"/>
</dbReference>
<evidence type="ECO:0000313" key="6">
    <source>
        <dbReference type="Proteomes" id="UP000067626"/>
    </source>
</evidence>
<evidence type="ECO:0000256" key="2">
    <source>
        <dbReference type="SAM" id="Phobius"/>
    </source>
</evidence>
<reference evidence="4 6" key="2">
    <citation type="submission" date="2015-07" db="EMBL/GenBank/DDBJ databases">
        <title>Genome analysis of myxobacterium Chondromyces crocatus Cm c5 reveals a high potential for natural compound synthesis and the genetic basis for the loss of fruiting body formation.</title>
        <authorList>
            <person name="Zaburannyi N."/>
            <person name="Bunk B."/>
            <person name="Maier J."/>
            <person name="Overmann J."/>
            <person name="Mueller R."/>
        </authorList>
    </citation>
    <scope>NUCLEOTIDE SEQUENCE [LARGE SCALE GENOMIC DNA]</scope>
    <source>
        <strain evidence="4 6">Cm c5</strain>
    </source>
</reference>
<gene>
    <name evidence="4" type="ORF">CMC5_029990</name>
</gene>
<dbReference type="Pfam" id="PF03109">
    <property type="entry name" value="ABC1"/>
    <property type="match status" value="1"/>
</dbReference>
<feature type="transmembrane region" description="Helical" evidence="2">
    <location>
        <begin position="37"/>
        <end position="60"/>
    </location>
</feature>
<keyword evidence="6" id="KW-1185">Reference proteome</keyword>
<dbReference type="KEGG" id="ccro:CMC5_029990"/>
<dbReference type="STRING" id="52.CMC5_029990"/>